<dbReference type="HAMAP" id="MF_00386">
    <property type="entry name" value="UPF0161_YidD"/>
    <property type="match status" value="1"/>
</dbReference>
<dbReference type="Proteomes" id="UP000253740">
    <property type="component" value="Unassembled WGS sequence"/>
</dbReference>
<organism evidence="3">
    <name type="scientific">Mizugakiibacter sediminis</name>
    <dbReference type="NCBI Taxonomy" id="1475481"/>
    <lineage>
        <taxon>Bacteria</taxon>
        <taxon>Pseudomonadati</taxon>
        <taxon>Pseudomonadota</taxon>
        <taxon>Gammaproteobacteria</taxon>
        <taxon>Lysobacterales</taxon>
        <taxon>Rhodanobacteraceae</taxon>
        <taxon>Mizugakiibacter</taxon>
    </lineage>
</organism>
<dbReference type="AlphaFoldDB" id="A0A0K8QLY0"/>
<reference evidence="3" key="2">
    <citation type="submission" date="2015-08" db="EMBL/GenBank/DDBJ databases">
        <title>Complete DNA Sequence of Pseudomonas syringae pv. actinidiae, the Causal Agent of Kiwifruit Canker Disease.</title>
        <authorList>
            <person name="Rikkerink E.H.A."/>
            <person name="Fineran P.C."/>
        </authorList>
    </citation>
    <scope>NUCLEOTIDE SEQUENCE</scope>
    <source>
        <strain evidence="3">SkMP5</strain>
    </source>
</reference>
<dbReference type="Pfam" id="PF01809">
    <property type="entry name" value="YidD"/>
    <property type="match status" value="1"/>
</dbReference>
<keyword evidence="1" id="KW-0472">Membrane</keyword>
<dbReference type="PANTHER" id="PTHR33383">
    <property type="entry name" value="MEMBRANE PROTEIN INSERTION EFFICIENCY FACTOR-RELATED"/>
    <property type="match status" value="1"/>
</dbReference>
<dbReference type="GO" id="GO:0005886">
    <property type="term" value="C:plasma membrane"/>
    <property type="evidence" value="ECO:0007669"/>
    <property type="project" value="UniProtKB-SubCell"/>
</dbReference>
<keyword evidence="4" id="KW-1185">Reference proteome</keyword>
<evidence type="ECO:0000313" key="2">
    <source>
        <dbReference type="EMBL" id="GAN44439.1"/>
    </source>
</evidence>
<comment type="subcellular location">
    <subcellularLocation>
        <location evidence="1">Cell membrane</location>
        <topology evidence="1">Peripheral membrane protein</topology>
        <orientation evidence="1">Cytoplasmic side</orientation>
    </subcellularLocation>
</comment>
<dbReference type="PANTHER" id="PTHR33383:SF1">
    <property type="entry name" value="MEMBRANE PROTEIN INSERTION EFFICIENCY FACTOR-RELATED"/>
    <property type="match status" value="1"/>
</dbReference>
<sequence length="86" mass="9542">MTRLILFLIACYKRLLSPLLGANCRFHPTCSSYARAAVARFGPLRGSVLAAWRILRCQPLCSGGFDPVPERFTLARCRAHGDEPHA</sequence>
<comment type="function">
    <text evidence="1">Could be involved in insertion of integral membrane proteins into the membrane.</text>
</comment>
<dbReference type="HOGENOM" id="CLU_144811_5_1_6"/>
<dbReference type="InterPro" id="IPR002696">
    <property type="entry name" value="Membr_insert_effic_factor_YidD"/>
</dbReference>
<proteinExistence type="inferred from homology"/>
<reference evidence="2" key="1">
    <citation type="submission" date="2015-03" db="EMBL/GenBank/DDBJ databases">
        <title>Draft genome sequence of Mizugakiibacter sediminis skMP5.</title>
        <authorList>
            <person name="Watanabe T."/>
            <person name="Kojima H."/>
            <person name="Fukui M."/>
        </authorList>
    </citation>
    <scope>NUCLEOTIDE SEQUENCE</scope>
    <source>
        <strain evidence="2">SkMP5</strain>
    </source>
</reference>
<comment type="similarity">
    <text evidence="1">Belongs to the UPF0161 family.</text>
</comment>
<dbReference type="NCBIfam" id="TIGR00278">
    <property type="entry name" value="membrane protein insertion efficiency factor YidD"/>
    <property type="match status" value="1"/>
</dbReference>
<evidence type="ECO:0000313" key="3">
    <source>
        <dbReference type="EMBL" id="GAP65863.1"/>
    </source>
</evidence>
<protein>
    <recommendedName>
        <fullName evidence="1">Putative membrane protein insertion efficiency factor</fullName>
    </recommendedName>
</protein>
<accession>A0A0K8QLY0</accession>
<dbReference type="EMBL" id="DF970177">
    <property type="protein sequence ID" value="GAP65863.1"/>
    <property type="molecule type" value="Genomic_DNA"/>
</dbReference>
<gene>
    <name evidence="2" type="ORF">MBSD_0974</name>
    <name evidence="3" type="ORF">MBSD_n1154</name>
</gene>
<dbReference type="EMBL" id="DF952378">
    <property type="protein sequence ID" value="GAN44439.1"/>
    <property type="molecule type" value="Genomic_DNA"/>
</dbReference>
<evidence type="ECO:0000313" key="4">
    <source>
        <dbReference type="Proteomes" id="UP000253740"/>
    </source>
</evidence>
<keyword evidence="1" id="KW-1003">Cell membrane</keyword>
<name>A0A0K8QLY0_9GAMM</name>
<evidence type="ECO:0000256" key="1">
    <source>
        <dbReference type="HAMAP-Rule" id="MF_00386"/>
    </source>
</evidence>
<dbReference type="SMART" id="SM01234">
    <property type="entry name" value="Haemolytic"/>
    <property type="match status" value="1"/>
</dbReference>